<dbReference type="Proteomes" id="UP001055247">
    <property type="component" value="Unassembled WGS sequence"/>
</dbReference>
<comment type="catalytic activity">
    <reaction evidence="1 6">
        <text>Hydrolysis of (1-&gt;4)-beta-linkages between N-acetylmuramic acid and N-acetyl-D-glucosamine residues in a peptidoglycan and between N-acetyl-D-glucosamine residues in chitodextrins.</text>
        <dbReference type="EC" id="3.2.1.17"/>
    </reaction>
</comment>
<dbReference type="InterPro" id="IPR002196">
    <property type="entry name" value="Glyco_hydro_24"/>
</dbReference>
<evidence type="ECO:0000313" key="8">
    <source>
        <dbReference type="EMBL" id="GJD87251.1"/>
    </source>
</evidence>
<keyword evidence="9" id="KW-1185">Reference proteome</keyword>
<evidence type="ECO:0000313" key="9">
    <source>
        <dbReference type="Proteomes" id="UP001055247"/>
    </source>
</evidence>
<evidence type="ECO:0000256" key="1">
    <source>
        <dbReference type="ARBA" id="ARBA00000632"/>
    </source>
</evidence>
<evidence type="ECO:0000256" key="2">
    <source>
        <dbReference type="ARBA" id="ARBA00022529"/>
    </source>
</evidence>
<comment type="caution">
    <text evidence="8">The sequence shown here is derived from an EMBL/GenBank/DDBJ whole genome shotgun (WGS) entry which is preliminary data.</text>
</comment>
<keyword evidence="4 6" id="KW-0378">Hydrolase</keyword>
<dbReference type="HAMAP" id="MF_04110">
    <property type="entry name" value="ENDOLYSIN_T4"/>
    <property type="match status" value="1"/>
</dbReference>
<dbReference type="GO" id="GO:0016998">
    <property type="term" value="P:cell wall macromolecule catabolic process"/>
    <property type="evidence" value="ECO:0007669"/>
    <property type="project" value="InterPro"/>
</dbReference>
<dbReference type="SUPFAM" id="SSF53955">
    <property type="entry name" value="Lysozyme-like"/>
    <property type="match status" value="1"/>
</dbReference>
<keyword evidence="7" id="KW-0732">Signal</keyword>
<dbReference type="PANTHER" id="PTHR38107">
    <property type="match status" value="1"/>
</dbReference>
<feature type="signal peptide" evidence="7">
    <location>
        <begin position="1"/>
        <end position="19"/>
    </location>
</feature>
<evidence type="ECO:0000256" key="4">
    <source>
        <dbReference type="ARBA" id="ARBA00022801"/>
    </source>
</evidence>
<evidence type="ECO:0000256" key="6">
    <source>
        <dbReference type="RuleBase" id="RU003788"/>
    </source>
</evidence>
<dbReference type="InterPro" id="IPR023346">
    <property type="entry name" value="Lysozyme-like_dom_sf"/>
</dbReference>
<dbReference type="CDD" id="cd16900">
    <property type="entry name" value="endolysin_R21-like"/>
    <property type="match status" value="1"/>
</dbReference>
<dbReference type="InterPro" id="IPR051018">
    <property type="entry name" value="Bacteriophage_GH24"/>
</dbReference>
<dbReference type="Pfam" id="PF00959">
    <property type="entry name" value="Phage_lysozyme"/>
    <property type="match status" value="1"/>
</dbReference>
<dbReference type="RefSeq" id="WP_238229503.1">
    <property type="nucleotide sequence ID" value="NZ_BPQO01000002.1"/>
</dbReference>
<sequence>MLAFLRSLGVAVAVGTANAAPRAVAGNPATVAVTRSRTSGRKPSRILLVPAAAAACTGLVGGFEALRTTAYRDIVGIPTICWGETQGVRMGMTKTVAECNALFTQRLDEFASHVEACVPSAVTMPVERYAAHVSLAYNIGWAGYCGSSVARQANAGNTRASCDAFLLWNKAKGQVSKGLTRRRAEERALCLKGI</sequence>
<dbReference type="InterPro" id="IPR023347">
    <property type="entry name" value="Lysozyme_dom_sf"/>
</dbReference>
<keyword evidence="3 6" id="KW-0081">Bacteriolytic enzyme</keyword>
<gene>
    <name evidence="8" type="ORF">BHAOGJBA_0751</name>
</gene>
<evidence type="ECO:0000256" key="7">
    <source>
        <dbReference type="SAM" id="SignalP"/>
    </source>
</evidence>
<dbReference type="GO" id="GO:0009253">
    <property type="term" value="P:peptidoglycan catabolic process"/>
    <property type="evidence" value="ECO:0007669"/>
    <property type="project" value="InterPro"/>
</dbReference>
<dbReference type="PANTHER" id="PTHR38107:SF3">
    <property type="entry name" value="LYSOZYME RRRD-RELATED"/>
    <property type="match status" value="1"/>
</dbReference>
<proteinExistence type="inferred from homology"/>
<dbReference type="AlphaFoldDB" id="A0AAV4ZHA3"/>
<protein>
    <recommendedName>
        <fullName evidence="6">Lysozyme</fullName>
        <ecNumber evidence="6">3.2.1.17</ecNumber>
    </recommendedName>
</protein>
<organism evidence="8 9">
    <name type="scientific">Methylobacterium hispanicum</name>
    <dbReference type="NCBI Taxonomy" id="270350"/>
    <lineage>
        <taxon>Bacteria</taxon>
        <taxon>Pseudomonadati</taxon>
        <taxon>Pseudomonadota</taxon>
        <taxon>Alphaproteobacteria</taxon>
        <taxon>Hyphomicrobiales</taxon>
        <taxon>Methylobacteriaceae</taxon>
        <taxon>Methylobacterium</taxon>
    </lineage>
</organism>
<keyword evidence="2 6" id="KW-0929">Antimicrobial</keyword>
<dbReference type="GO" id="GO:0031640">
    <property type="term" value="P:killing of cells of another organism"/>
    <property type="evidence" value="ECO:0007669"/>
    <property type="project" value="UniProtKB-KW"/>
</dbReference>
<dbReference type="EMBL" id="BPQO01000002">
    <property type="protein sequence ID" value="GJD87251.1"/>
    <property type="molecule type" value="Genomic_DNA"/>
</dbReference>
<accession>A0AAV4ZHA3</accession>
<feature type="chain" id="PRO_5043349299" description="Lysozyme" evidence="7">
    <location>
        <begin position="20"/>
        <end position="194"/>
    </location>
</feature>
<comment type="similarity">
    <text evidence="6">Belongs to the glycosyl hydrolase 24 family.</text>
</comment>
<dbReference type="EC" id="3.2.1.17" evidence="6"/>
<dbReference type="Gene3D" id="1.10.530.40">
    <property type="match status" value="1"/>
</dbReference>
<dbReference type="InterPro" id="IPR034690">
    <property type="entry name" value="Endolysin_T4_type"/>
</dbReference>
<keyword evidence="5 6" id="KW-0326">Glycosidase</keyword>
<reference evidence="8" key="1">
    <citation type="journal article" date="2016" name="Front. Microbiol.">
        <title>Genome Sequence of the Piezophilic, Mesophilic Sulfate-Reducing Bacterium Desulfovibrio indicus J2T.</title>
        <authorList>
            <person name="Cao J."/>
            <person name="Maignien L."/>
            <person name="Shao Z."/>
            <person name="Alain K."/>
            <person name="Jebbar M."/>
        </authorList>
    </citation>
    <scope>NUCLEOTIDE SEQUENCE</scope>
    <source>
        <strain evidence="8">DSM 16372</strain>
    </source>
</reference>
<name>A0AAV4ZHA3_9HYPH</name>
<reference evidence="8" key="2">
    <citation type="submission" date="2021-08" db="EMBL/GenBank/DDBJ databases">
        <authorList>
            <person name="Tani A."/>
            <person name="Ola A."/>
            <person name="Ogura Y."/>
            <person name="Katsura K."/>
            <person name="Hayashi T."/>
        </authorList>
    </citation>
    <scope>NUCLEOTIDE SEQUENCE</scope>
    <source>
        <strain evidence="8">DSM 16372</strain>
    </source>
</reference>
<dbReference type="GO" id="GO:0003796">
    <property type="term" value="F:lysozyme activity"/>
    <property type="evidence" value="ECO:0007669"/>
    <property type="project" value="UniProtKB-EC"/>
</dbReference>
<evidence type="ECO:0000256" key="5">
    <source>
        <dbReference type="ARBA" id="ARBA00023295"/>
    </source>
</evidence>
<evidence type="ECO:0000256" key="3">
    <source>
        <dbReference type="ARBA" id="ARBA00022638"/>
    </source>
</evidence>
<dbReference type="GO" id="GO:0042742">
    <property type="term" value="P:defense response to bacterium"/>
    <property type="evidence" value="ECO:0007669"/>
    <property type="project" value="UniProtKB-KW"/>
</dbReference>